<dbReference type="InterPro" id="IPR011032">
    <property type="entry name" value="GroES-like_sf"/>
</dbReference>
<dbReference type="InterPro" id="IPR036291">
    <property type="entry name" value="NAD(P)-bd_dom_sf"/>
</dbReference>
<comment type="caution">
    <text evidence="2">The sequence shown here is derived from an EMBL/GenBank/DDBJ whole genome shotgun (WGS) entry which is preliminary data.</text>
</comment>
<dbReference type="PANTHER" id="PTHR11695:SF294">
    <property type="entry name" value="RETICULON-4-INTERACTING PROTEIN 1, MITOCHONDRIAL"/>
    <property type="match status" value="1"/>
</dbReference>
<dbReference type="Proteomes" id="UP001054902">
    <property type="component" value="Unassembled WGS sequence"/>
</dbReference>
<dbReference type="InterPro" id="IPR020843">
    <property type="entry name" value="ER"/>
</dbReference>
<reference evidence="2 3" key="1">
    <citation type="journal article" date="2021" name="Sci. Rep.">
        <title>The genome of the diatom Chaetoceros tenuissimus carries an ancient integrated fragment of an extant virus.</title>
        <authorList>
            <person name="Hongo Y."/>
            <person name="Kimura K."/>
            <person name="Takaki Y."/>
            <person name="Yoshida Y."/>
            <person name="Baba S."/>
            <person name="Kobayashi G."/>
            <person name="Nagasaki K."/>
            <person name="Hano T."/>
            <person name="Tomaru Y."/>
        </authorList>
    </citation>
    <scope>NUCLEOTIDE SEQUENCE [LARGE SCALE GENOMIC DNA]</scope>
    <source>
        <strain evidence="2 3">NIES-3715</strain>
    </source>
</reference>
<evidence type="ECO:0000313" key="3">
    <source>
        <dbReference type="Proteomes" id="UP001054902"/>
    </source>
</evidence>
<protein>
    <recommendedName>
        <fullName evidence="1">Enoyl reductase (ER) domain-containing protein</fullName>
    </recommendedName>
</protein>
<dbReference type="EMBL" id="BLLK01000019">
    <property type="protein sequence ID" value="GFH44125.1"/>
    <property type="molecule type" value="Genomic_DNA"/>
</dbReference>
<dbReference type="SMART" id="SM00829">
    <property type="entry name" value="PKS_ER"/>
    <property type="match status" value="1"/>
</dbReference>
<dbReference type="GO" id="GO:0016491">
    <property type="term" value="F:oxidoreductase activity"/>
    <property type="evidence" value="ECO:0007669"/>
    <property type="project" value="InterPro"/>
</dbReference>
<dbReference type="InterPro" id="IPR013154">
    <property type="entry name" value="ADH-like_N"/>
</dbReference>
<dbReference type="InterPro" id="IPR013149">
    <property type="entry name" value="ADH-like_C"/>
</dbReference>
<dbReference type="SUPFAM" id="SSF51735">
    <property type="entry name" value="NAD(P)-binding Rossmann-fold domains"/>
    <property type="match status" value="1"/>
</dbReference>
<gene>
    <name evidence="2" type="ORF">CTEN210_00599</name>
</gene>
<dbReference type="PANTHER" id="PTHR11695">
    <property type="entry name" value="ALCOHOL DEHYDROGENASE RELATED"/>
    <property type="match status" value="1"/>
</dbReference>
<keyword evidence="3" id="KW-1185">Reference proteome</keyword>
<sequence length="385" mass="41981">MIAADRGSNISYENFTSAVQSSDLLLKILFLSGLVLVLLSGRRKHMTSNLPMKAYVRQGNLIANLAFTNQASRPSFDEEGQDKNGVLVKVISASINPFDYKAPKIMAGKVVGLDFCGTVTQVGKDASSKFKIGDLVFGCNLGTLAEFISVPTTQIAKAAMNWKPHELGCIAVAYVSPLTALKAGQVLDSNYKKVEGKDSILVIGASGGTGIASLQLAKALGFKRIVAICSSKNATFVKENGATEVVDYTNEREMIQFFGENFGTFDMVLDCATNSGHGEDYWNKSVQLLKRNKDYTFSGNYVALNGPPVKLLRYFFGMQKPNEKLIIATVENTSKDLEQIVEMLNKTGARPHTHRFIFDPVGIESGFELLKSRRTKGKIVFDISG</sequence>
<name>A0AAD3CFF9_9STRA</name>
<dbReference type="CDD" id="cd08267">
    <property type="entry name" value="MDR1"/>
    <property type="match status" value="1"/>
</dbReference>
<proteinExistence type="predicted"/>
<dbReference type="SUPFAM" id="SSF50129">
    <property type="entry name" value="GroES-like"/>
    <property type="match status" value="1"/>
</dbReference>
<dbReference type="InterPro" id="IPR050700">
    <property type="entry name" value="YIM1/Zinc_Alcohol_DH_Fams"/>
</dbReference>
<dbReference type="Gene3D" id="3.40.50.720">
    <property type="entry name" value="NAD(P)-binding Rossmann-like Domain"/>
    <property type="match status" value="1"/>
</dbReference>
<dbReference type="AlphaFoldDB" id="A0AAD3CFF9"/>
<evidence type="ECO:0000259" key="1">
    <source>
        <dbReference type="SMART" id="SM00829"/>
    </source>
</evidence>
<accession>A0AAD3CFF9</accession>
<dbReference type="Pfam" id="PF08240">
    <property type="entry name" value="ADH_N"/>
    <property type="match status" value="1"/>
</dbReference>
<dbReference type="Gene3D" id="3.90.180.10">
    <property type="entry name" value="Medium-chain alcohol dehydrogenases, catalytic domain"/>
    <property type="match status" value="1"/>
</dbReference>
<evidence type="ECO:0000313" key="2">
    <source>
        <dbReference type="EMBL" id="GFH44125.1"/>
    </source>
</evidence>
<dbReference type="Pfam" id="PF00107">
    <property type="entry name" value="ADH_zinc_N"/>
    <property type="match status" value="1"/>
</dbReference>
<organism evidence="2 3">
    <name type="scientific">Chaetoceros tenuissimus</name>
    <dbReference type="NCBI Taxonomy" id="426638"/>
    <lineage>
        <taxon>Eukaryota</taxon>
        <taxon>Sar</taxon>
        <taxon>Stramenopiles</taxon>
        <taxon>Ochrophyta</taxon>
        <taxon>Bacillariophyta</taxon>
        <taxon>Coscinodiscophyceae</taxon>
        <taxon>Chaetocerotophycidae</taxon>
        <taxon>Chaetocerotales</taxon>
        <taxon>Chaetocerotaceae</taxon>
        <taxon>Chaetoceros</taxon>
    </lineage>
</organism>
<feature type="domain" description="Enoyl reductase (ER)" evidence="1">
    <location>
        <begin position="60"/>
        <end position="381"/>
    </location>
</feature>